<feature type="domain" description="Glycosyltransferase 2-like" evidence="1">
    <location>
        <begin position="8"/>
        <end position="113"/>
    </location>
</feature>
<accession>A0A2T1DYT4</accession>
<reference evidence="2 3" key="2">
    <citation type="submission" date="2018-03" db="EMBL/GenBank/DDBJ databases">
        <title>The ancient ancestry and fast evolution of plastids.</title>
        <authorList>
            <person name="Moore K.R."/>
            <person name="Magnabosco C."/>
            <person name="Momper L."/>
            <person name="Gold D.A."/>
            <person name="Bosak T."/>
            <person name="Fournier G.P."/>
        </authorList>
    </citation>
    <scope>NUCLEOTIDE SEQUENCE [LARGE SCALE GENOMIC DNA]</scope>
    <source>
        <strain evidence="2 3">ULC18</strain>
    </source>
</reference>
<dbReference type="Proteomes" id="UP000239576">
    <property type="component" value="Unassembled WGS sequence"/>
</dbReference>
<dbReference type="GO" id="GO:0016758">
    <property type="term" value="F:hexosyltransferase activity"/>
    <property type="evidence" value="ECO:0007669"/>
    <property type="project" value="UniProtKB-ARBA"/>
</dbReference>
<dbReference type="Pfam" id="PF00535">
    <property type="entry name" value="Glycos_transf_2"/>
    <property type="match status" value="1"/>
</dbReference>
<evidence type="ECO:0000259" key="1">
    <source>
        <dbReference type="Pfam" id="PF00535"/>
    </source>
</evidence>
<dbReference type="InterPro" id="IPR029044">
    <property type="entry name" value="Nucleotide-diphossugar_trans"/>
</dbReference>
<comment type="caution">
    <text evidence="2">The sequence shown here is derived from an EMBL/GenBank/DDBJ whole genome shotgun (WGS) entry which is preliminary data.</text>
</comment>
<keyword evidence="3" id="KW-1185">Reference proteome</keyword>
<evidence type="ECO:0000313" key="2">
    <source>
        <dbReference type="EMBL" id="PSB25658.1"/>
    </source>
</evidence>
<protein>
    <submittedName>
        <fullName evidence="2">Glucosyl transferase</fullName>
    </submittedName>
</protein>
<proteinExistence type="predicted"/>
<name>A0A2T1DYT4_9CYAN</name>
<dbReference type="Gene3D" id="3.90.550.10">
    <property type="entry name" value="Spore Coat Polysaccharide Biosynthesis Protein SpsA, Chain A"/>
    <property type="match status" value="1"/>
</dbReference>
<organism evidence="2 3">
    <name type="scientific">Stenomitos frigidus ULC18</name>
    <dbReference type="NCBI Taxonomy" id="2107698"/>
    <lineage>
        <taxon>Bacteria</taxon>
        <taxon>Bacillati</taxon>
        <taxon>Cyanobacteriota</taxon>
        <taxon>Cyanophyceae</taxon>
        <taxon>Leptolyngbyales</taxon>
        <taxon>Leptolyngbyaceae</taxon>
        <taxon>Stenomitos</taxon>
    </lineage>
</organism>
<dbReference type="SUPFAM" id="SSF53448">
    <property type="entry name" value="Nucleotide-diphospho-sugar transferases"/>
    <property type="match status" value="1"/>
</dbReference>
<keyword evidence="2" id="KW-0808">Transferase</keyword>
<dbReference type="PANTHER" id="PTHR22916:SF3">
    <property type="entry name" value="UDP-GLCNAC:BETAGAL BETA-1,3-N-ACETYLGLUCOSAMINYLTRANSFERASE-LIKE PROTEIN 1"/>
    <property type="match status" value="1"/>
</dbReference>
<sequence>MNVIPLVSLIINNYNYDRFLAHAIDSALSQTYKNVEVIVIDDGSQDSSQAIIASYGEKIVAIAKENGGQASCYNIGFAASHGDIICFLDADDVFLPHKIAEIVAAFQRSDNIGWCFHSLTLIDQDNHSLPGTTTVNYVTQACDFRALLTAGKMPPNLPPSSCLCFRRSLLAQILPMPTSKALRAGDNYVKFVAVGLSQGFMLADSLTLQRIHDANMVTMQPQKAHLTAREYAYTGSWLRREFPEFRKFANKLLSLAICITWRLVDSDRENTQTIQDYLSCSTALEKLKIYLLAIYYTRKTLIVKLLRAISQFLVASSLYQPSRKLETSNRKPL</sequence>
<dbReference type="PANTHER" id="PTHR22916">
    <property type="entry name" value="GLYCOSYLTRANSFERASE"/>
    <property type="match status" value="1"/>
</dbReference>
<dbReference type="CDD" id="cd00761">
    <property type="entry name" value="Glyco_tranf_GTA_type"/>
    <property type="match status" value="1"/>
</dbReference>
<dbReference type="OrthoDB" id="450387at2"/>
<dbReference type="InterPro" id="IPR001173">
    <property type="entry name" value="Glyco_trans_2-like"/>
</dbReference>
<dbReference type="AlphaFoldDB" id="A0A2T1DYT4"/>
<dbReference type="EMBL" id="PVWK01000123">
    <property type="protein sequence ID" value="PSB25658.1"/>
    <property type="molecule type" value="Genomic_DNA"/>
</dbReference>
<reference evidence="3" key="1">
    <citation type="submission" date="2018-02" db="EMBL/GenBank/DDBJ databases">
        <authorList>
            <person name="Moore K."/>
            <person name="Momper L."/>
        </authorList>
    </citation>
    <scope>NUCLEOTIDE SEQUENCE [LARGE SCALE GENOMIC DNA]</scope>
    <source>
        <strain evidence="3">ULC18</strain>
    </source>
</reference>
<gene>
    <name evidence="2" type="ORF">C7B82_22545</name>
</gene>
<evidence type="ECO:0000313" key="3">
    <source>
        <dbReference type="Proteomes" id="UP000239576"/>
    </source>
</evidence>